<keyword evidence="4" id="KW-1185">Reference proteome</keyword>
<dbReference type="GO" id="GO:0003677">
    <property type="term" value="F:DNA binding"/>
    <property type="evidence" value="ECO:0007669"/>
    <property type="project" value="UniProtKB-UniRule"/>
</dbReference>
<dbReference type="InParanoid" id="A0A5C3P387"/>
<accession>A0A5C3P387</accession>
<dbReference type="EMBL" id="ML211370">
    <property type="protein sequence ID" value="TFK83732.1"/>
    <property type="molecule type" value="Genomic_DNA"/>
</dbReference>
<dbReference type="GO" id="GO:0005634">
    <property type="term" value="C:nucleus"/>
    <property type="evidence" value="ECO:0007669"/>
    <property type="project" value="UniProtKB-SubCell"/>
</dbReference>
<dbReference type="InterPro" id="IPR009057">
    <property type="entry name" value="Homeodomain-like_sf"/>
</dbReference>
<evidence type="ECO:0000256" key="1">
    <source>
        <dbReference type="PROSITE-ProRule" id="PRU00108"/>
    </source>
</evidence>
<proteinExistence type="predicted"/>
<evidence type="ECO:0000259" key="2">
    <source>
        <dbReference type="PROSITE" id="PS50071"/>
    </source>
</evidence>
<keyword evidence="1" id="KW-0238">DNA-binding</keyword>
<sequence length="310" mass="34802">MAQKREPSPERKLEHVETVIEKTMHRHCFSADAESMRVRPKKPKIRLPNEAYDILNDYYLSMSPWPDEPARIALAERVKRIPGCQHYTPSHVYSYFANTRRRGERSGGRRKITYPLQEAAYSVEQELDALLRVNPDPSREVAAIWAEKLGCGAAPEYILTYAFLWARQISSQTLLKAPAQLPTPDPSLSPELQSPISQLLPRAPSEKSERPEHNETAAGNAYAEHEKARAADPVLMAALNAGTTVTMTEDECLARALQSTLERSMGVSTKMPRTFAELSVWIENSGGEATRFIEYLRMGLFNGFGLSLLS</sequence>
<dbReference type="SUPFAM" id="SSF46689">
    <property type="entry name" value="Homeodomain-like"/>
    <property type="match status" value="1"/>
</dbReference>
<keyword evidence="1" id="KW-0371">Homeobox</keyword>
<name>A0A5C3P387_9APHY</name>
<protein>
    <recommendedName>
        <fullName evidence="2">Homeobox domain-containing protein</fullName>
    </recommendedName>
</protein>
<feature type="DNA-binding region" description="Homeobox" evidence="1">
    <location>
        <begin position="40"/>
        <end position="107"/>
    </location>
</feature>
<keyword evidence="1" id="KW-0539">Nucleus</keyword>
<dbReference type="PROSITE" id="PS50071">
    <property type="entry name" value="HOMEOBOX_2"/>
    <property type="match status" value="1"/>
</dbReference>
<dbReference type="Gene3D" id="1.10.10.60">
    <property type="entry name" value="Homeodomain-like"/>
    <property type="match status" value="1"/>
</dbReference>
<feature type="domain" description="Homeobox" evidence="2">
    <location>
        <begin position="38"/>
        <end position="106"/>
    </location>
</feature>
<dbReference type="AlphaFoldDB" id="A0A5C3P387"/>
<organism evidence="3 4">
    <name type="scientific">Polyporus arcularius HHB13444</name>
    <dbReference type="NCBI Taxonomy" id="1314778"/>
    <lineage>
        <taxon>Eukaryota</taxon>
        <taxon>Fungi</taxon>
        <taxon>Dikarya</taxon>
        <taxon>Basidiomycota</taxon>
        <taxon>Agaricomycotina</taxon>
        <taxon>Agaricomycetes</taxon>
        <taxon>Polyporales</taxon>
        <taxon>Polyporaceae</taxon>
        <taxon>Polyporus</taxon>
    </lineage>
</organism>
<evidence type="ECO:0000313" key="4">
    <source>
        <dbReference type="Proteomes" id="UP000308197"/>
    </source>
</evidence>
<reference evidence="3 4" key="1">
    <citation type="journal article" date="2019" name="Nat. Ecol. Evol.">
        <title>Megaphylogeny resolves global patterns of mushroom evolution.</title>
        <authorList>
            <person name="Varga T."/>
            <person name="Krizsan K."/>
            <person name="Foldi C."/>
            <person name="Dima B."/>
            <person name="Sanchez-Garcia M."/>
            <person name="Sanchez-Ramirez S."/>
            <person name="Szollosi G.J."/>
            <person name="Szarkandi J.G."/>
            <person name="Papp V."/>
            <person name="Albert L."/>
            <person name="Andreopoulos W."/>
            <person name="Angelini C."/>
            <person name="Antonin V."/>
            <person name="Barry K.W."/>
            <person name="Bougher N.L."/>
            <person name="Buchanan P."/>
            <person name="Buyck B."/>
            <person name="Bense V."/>
            <person name="Catcheside P."/>
            <person name="Chovatia M."/>
            <person name="Cooper J."/>
            <person name="Damon W."/>
            <person name="Desjardin D."/>
            <person name="Finy P."/>
            <person name="Geml J."/>
            <person name="Haridas S."/>
            <person name="Hughes K."/>
            <person name="Justo A."/>
            <person name="Karasinski D."/>
            <person name="Kautmanova I."/>
            <person name="Kiss B."/>
            <person name="Kocsube S."/>
            <person name="Kotiranta H."/>
            <person name="LaButti K.M."/>
            <person name="Lechner B.E."/>
            <person name="Liimatainen K."/>
            <person name="Lipzen A."/>
            <person name="Lukacs Z."/>
            <person name="Mihaltcheva S."/>
            <person name="Morgado L.N."/>
            <person name="Niskanen T."/>
            <person name="Noordeloos M.E."/>
            <person name="Ohm R.A."/>
            <person name="Ortiz-Santana B."/>
            <person name="Ovrebo C."/>
            <person name="Racz N."/>
            <person name="Riley R."/>
            <person name="Savchenko A."/>
            <person name="Shiryaev A."/>
            <person name="Soop K."/>
            <person name="Spirin V."/>
            <person name="Szebenyi C."/>
            <person name="Tomsovsky M."/>
            <person name="Tulloss R.E."/>
            <person name="Uehling J."/>
            <person name="Grigoriev I.V."/>
            <person name="Vagvolgyi C."/>
            <person name="Papp T."/>
            <person name="Martin F.M."/>
            <person name="Miettinen O."/>
            <person name="Hibbett D.S."/>
            <person name="Nagy L.G."/>
        </authorList>
    </citation>
    <scope>NUCLEOTIDE SEQUENCE [LARGE SCALE GENOMIC DNA]</scope>
    <source>
        <strain evidence="3 4">HHB13444</strain>
    </source>
</reference>
<dbReference type="Proteomes" id="UP000308197">
    <property type="component" value="Unassembled WGS sequence"/>
</dbReference>
<gene>
    <name evidence="3" type="ORF">K466DRAFT_665632</name>
</gene>
<dbReference type="InterPro" id="IPR001356">
    <property type="entry name" value="HD"/>
</dbReference>
<comment type="subcellular location">
    <subcellularLocation>
        <location evidence="1">Nucleus</location>
    </subcellularLocation>
</comment>
<evidence type="ECO:0000313" key="3">
    <source>
        <dbReference type="EMBL" id="TFK83732.1"/>
    </source>
</evidence>